<dbReference type="EMBL" id="JADIML010000073">
    <property type="protein sequence ID" value="MBO8462773.1"/>
    <property type="molecule type" value="Genomic_DNA"/>
</dbReference>
<proteinExistence type="predicted"/>
<reference evidence="2" key="1">
    <citation type="submission" date="2020-10" db="EMBL/GenBank/DDBJ databases">
        <authorList>
            <person name="Gilroy R."/>
        </authorList>
    </citation>
    <scope>NUCLEOTIDE SEQUENCE</scope>
    <source>
        <strain evidence="2">E3-2379</strain>
    </source>
</reference>
<organism evidence="2 3">
    <name type="scientific">Candidatus Scybalomonas excrementavium</name>
    <dbReference type="NCBI Taxonomy" id="2840943"/>
    <lineage>
        <taxon>Bacteria</taxon>
        <taxon>Bacillati</taxon>
        <taxon>Bacillota</taxon>
        <taxon>Clostridia</taxon>
        <taxon>Lachnospirales</taxon>
        <taxon>Lachnospiraceae</taxon>
        <taxon>Lachnospiraceae incertae sedis</taxon>
        <taxon>Candidatus Scybalomonas</taxon>
    </lineage>
</organism>
<dbReference type="SMART" id="SM00382">
    <property type="entry name" value="AAA"/>
    <property type="match status" value="1"/>
</dbReference>
<dbReference type="AlphaFoldDB" id="A0A9D9HYZ6"/>
<gene>
    <name evidence="2" type="ORF">IAC13_02440</name>
</gene>
<dbReference type="InterPro" id="IPR027417">
    <property type="entry name" value="P-loop_NTPase"/>
</dbReference>
<evidence type="ECO:0000313" key="3">
    <source>
        <dbReference type="Proteomes" id="UP000823618"/>
    </source>
</evidence>
<dbReference type="GO" id="GO:0005524">
    <property type="term" value="F:ATP binding"/>
    <property type="evidence" value="ECO:0007669"/>
    <property type="project" value="UniProtKB-KW"/>
</dbReference>
<dbReference type="Pfam" id="PF01695">
    <property type="entry name" value="IstB_IS21"/>
    <property type="match status" value="1"/>
</dbReference>
<accession>A0A9D9HYZ6</accession>
<dbReference type="GO" id="GO:0006260">
    <property type="term" value="P:DNA replication"/>
    <property type="evidence" value="ECO:0007669"/>
    <property type="project" value="TreeGrafter"/>
</dbReference>
<name>A0A9D9HYZ6_9FIRM</name>
<evidence type="ECO:0000259" key="1">
    <source>
        <dbReference type="SMART" id="SM00382"/>
    </source>
</evidence>
<feature type="domain" description="AAA+ ATPase" evidence="1">
    <location>
        <begin position="182"/>
        <end position="315"/>
    </location>
</feature>
<keyword evidence="2" id="KW-0547">Nucleotide-binding</keyword>
<keyword evidence="2" id="KW-0067">ATP-binding</keyword>
<dbReference type="NCBIfam" id="NF005304">
    <property type="entry name" value="PRK06835.1"/>
    <property type="match status" value="1"/>
</dbReference>
<evidence type="ECO:0000313" key="2">
    <source>
        <dbReference type="EMBL" id="MBO8462773.1"/>
    </source>
</evidence>
<comment type="caution">
    <text evidence="2">The sequence shown here is derived from an EMBL/GenBank/DDBJ whole genome shotgun (WGS) entry which is preliminary data.</text>
</comment>
<protein>
    <submittedName>
        <fullName evidence="2">ATP-binding protein</fullName>
    </submittedName>
</protein>
<dbReference type="Gene3D" id="3.40.50.300">
    <property type="entry name" value="P-loop containing nucleotide triphosphate hydrolases"/>
    <property type="match status" value="1"/>
</dbReference>
<dbReference type="InterPro" id="IPR003593">
    <property type="entry name" value="AAA+_ATPase"/>
</dbReference>
<dbReference type="InterPro" id="IPR002611">
    <property type="entry name" value="IstB_ATP-bd"/>
</dbReference>
<reference evidence="2" key="2">
    <citation type="journal article" date="2021" name="PeerJ">
        <title>Extensive microbial diversity within the chicken gut microbiome revealed by metagenomics and culture.</title>
        <authorList>
            <person name="Gilroy R."/>
            <person name="Ravi A."/>
            <person name="Getino M."/>
            <person name="Pursley I."/>
            <person name="Horton D.L."/>
            <person name="Alikhan N.F."/>
            <person name="Baker D."/>
            <person name="Gharbi K."/>
            <person name="Hall N."/>
            <person name="Watson M."/>
            <person name="Adriaenssens E.M."/>
            <person name="Foster-Nyarko E."/>
            <person name="Jarju S."/>
            <person name="Secka A."/>
            <person name="Antonio M."/>
            <person name="Oren A."/>
            <person name="Chaudhuri R.R."/>
            <person name="La Ragione R."/>
            <person name="Hildebrand F."/>
            <person name="Pallen M.J."/>
        </authorList>
    </citation>
    <scope>NUCLEOTIDE SEQUENCE</scope>
    <source>
        <strain evidence="2">E3-2379</strain>
    </source>
</reference>
<dbReference type="PANTHER" id="PTHR30050:SF4">
    <property type="entry name" value="ATP-BINDING PROTEIN RV3427C IN INSERTION SEQUENCE-RELATED"/>
    <property type="match status" value="1"/>
</dbReference>
<sequence>MGLSRAQYDMVMKEYEERRRVNQIVLQKRYEEIYEKIPKIKELEERIAHTSVQKGKALLSGSDPSILQELKRENMELSMEKIELLVEAGYPKDYLEPIYVCKKCKDTGYMGQEKCSCLKQAIIRFLYSQSGITNRLNSENFDTFRLDYYSEEQKQPNRPSPRDNMRSILQSCIQFTQNFPNTHENFLFQGNAGVGKTFLSNCIAKALLDKGHSVIYLTSFQLFDILEKHRFHKRQDDLEDAKHLEIEFSYLLDCDLLILDDLGTEMNNSFISSQLFLCINERLLKKKSTIISTNLALSDLTAAYSERVVSRLAQHYHIYNIYGEDIRLLKAFHRY</sequence>
<dbReference type="Proteomes" id="UP000823618">
    <property type="component" value="Unassembled WGS sequence"/>
</dbReference>
<dbReference type="PANTHER" id="PTHR30050">
    <property type="entry name" value="CHROMOSOMAL REPLICATION INITIATOR PROTEIN DNAA"/>
    <property type="match status" value="1"/>
</dbReference>
<dbReference type="SUPFAM" id="SSF52540">
    <property type="entry name" value="P-loop containing nucleoside triphosphate hydrolases"/>
    <property type="match status" value="1"/>
</dbReference>